<feature type="region of interest" description="Disordered" evidence="5">
    <location>
        <begin position="320"/>
        <end position="417"/>
    </location>
</feature>
<feature type="compositionally biased region" description="Low complexity" evidence="5">
    <location>
        <begin position="388"/>
        <end position="402"/>
    </location>
</feature>
<dbReference type="EMBL" id="VCKY01000187">
    <property type="protein sequence ID" value="TMR10533.1"/>
    <property type="molecule type" value="Genomic_DNA"/>
</dbReference>
<evidence type="ECO:0000259" key="6">
    <source>
        <dbReference type="PROSITE" id="PS50011"/>
    </source>
</evidence>
<feature type="compositionally biased region" description="Low complexity" evidence="5">
    <location>
        <begin position="326"/>
        <end position="342"/>
    </location>
</feature>
<proteinExistence type="predicted"/>
<feature type="compositionally biased region" description="Low complexity" evidence="5">
    <location>
        <begin position="363"/>
        <end position="374"/>
    </location>
</feature>
<accession>A0A5S4FN35</accession>
<dbReference type="PROSITE" id="PS50011">
    <property type="entry name" value="PROTEIN_KINASE_DOM"/>
    <property type="match status" value="1"/>
</dbReference>
<dbReference type="Pfam" id="PF00069">
    <property type="entry name" value="Pkinase"/>
    <property type="match status" value="1"/>
</dbReference>
<keyword evidence="7" id="KW-0723">Serine/threonine-protein kinase</keyword>
<keyword evidence="3 7" id="KW-0418">Kinase</keyword>
<gene>
    <name evidence="7" type="ORF">ETD86_39225</name>
</gene>
<dbReference type="SUPFAM" id="SSF56112">
    <property type="entry name" value="Protein kinase-like (PK-like)"/>
    <property type="match status" value="1"/>
</dbReference>
<dbReference type="OrthoDB" id="3915799at2"/>
<keyword evidence="8" id="KW-1185">Reference proteome</keyword>
<dbReference type="GO" id="GO:0004674">
    <property type="term" value="F:protein serine/threonine kinase activity"/>
    <property type="evidence" value="ECO:0007669"/>
    <property type="project" value="UniProtKB-KW"/>
</dbReference>
<dbReference type="PANTHER" id="PTHR43289">
    <property type="entry name" value="MITOGEN-ACTIVATED PROTEIN KINASE KINASE KINASE 20-RELATED"/>
    <property type="match status" value="1"/>
</dbReference>
<protein>
    <submittedName>
        <fullName evidence="7">Serine/threonine protein kinase</fullName>
    </submittedName>
</protein>
<organism evidence="7 8">
    <name type="scientific">Nonomuraea turkmeniaca</name>
    <dbReference type="NCBI Taxonomy" id="103838"/>
    <lineage>
        <taxon>Bacteria</taxon>
        <taxon>Bacillati</taxon>
        <taxon>Actinomycetota</taxon>
        <taxon>Actinomycetes</taxon>
        <taxon>Streptosporangiales</taxon>
        <taxon>Streptosporangiaceae</taxon>
        <taxon>Nonomuraea</taxon>
    </lineage>
</organism>
<dbReference type="Proteomes" id="UP000309128">
    <property type="component" value="Unassembled WGS sequence"/>
</dbReference>
<dbReference type="SMART" id="SM00220">
    <property type="entry name" value="S_TKc"/>
    <property type="match status" value="1"/>
</dbReference>
<feature type="region of interest" description="Disordered" evidence="5">
    <location>
        <begin position="261"/>
        <end position="290"/>
    </location>
</feature>
<dbReference type="AlphaFoldDB" id="A0A5S4FN35"/>
<dbReference type="InterPro" id="IPR008271">
    <property type="entry name" value="Ser/Thr_kinase_AS"/>
</dbReference>
<evidence type="ECO:0000256" key="2">
    <source>
        <dbReference type="ARBA" id="ARBA00022741"/>
    </source>
</evidence>
<evidence type="ECO:0000256" key="5">
    <source>
        <dbReference type="SAM" id="MobiDB-lite"/>
    </source>
</evidence>
<keyword evidence="1" id="KW-0808">Transferase</keyword>
<dbReference type="GO" id="GO:0005524">
    <property type="term" value="F:ATP binding"/>
    <property type="evidence" value="ECO:0007669"/>
    <property type="project" value="UniProtKB-KW"/>
</dbReference>
<feature type="compositionally biased region" description="Low complexity" evidence="5">
    <location>
        <begin position="268"/>
        <end position="284"/>
    </location>
</feature>
<dbReference type="InterPro" id="IPR011009">
    <property type="entry name" value="Kinase-like_dom_sf"/>
</dbReference>
<evidence type="ECO:0000256" key="4">
    <source>
        <dbReference type="ARBA" id="ARBA00022840"/>
    </source>
</evidence>
<dbReference type="Gene3D" id="1.10.510.10">
    <property type="entry name" value="Transferase(Phosphotransferase) domain 1"/>
    <property type="match status" value="1"/>
</dbReference>
<dbReference type="PROSITE" id="PS00108">
    <property type="entry name" value="PROTEIN_KINASE_ST"/>
    <property type="match status" value="1"/>
</dbReference>
<keyword evidence="2" id="KW-0547">Nucleotide-binding</keyword>
<dbReference type="PANTHER" id="PTHR43289:SF34">
    <property type="entry name" value="SERINE_THREONINE-PROTEIN KINASE YBDM-RELATED"/>
    <property type="match status" value="1"/>
</dbReference>
<dbReference type="CDD" id="cd14014">
    <property type="entry name" value="STKc_PknB_like"/>
    <property type="match status" value="1"/>
</dbReference>
<dbReference type="InterPro" id="IPR000719">
    <property type="entry name" value="Prot_kinase_dom"/>
</dbReference>
<name>A0A5S4FN35_9ACTN</name>
<comment type="caution">
    <text evidence="7">The sequence shown here is derived from an EMBL/GenBank/DDBJ whole genome shotgun (WGS) entry which is preliminary data.</text>
</comment>
<evidence type="ECO:0000313" key="7">
    <source>
        <dbReference type="EMBL" id="TMR10533.1"/>
    </source>
</evidence>
<feature type="non-terminal residue" evidence="7">
    <location>
        <position position="1"/>
    </location>
</feature>
<dbReference type="RefSeq" id="WP_138671697.1">
    <property type="nucleotide sequence ID" value="NZ_VCKY01000187.1"/>
</dbReference>
<feature type="compositionally biased region" description="Pro residues" evidence="5">
    <location>
        <begin position="403"/>
        <end position="414"/>
    </location>
</feature>
<evidence type="ECO:0000256" key="1">
    <source>
        <dbReference type="ARBA" id="ARBA00022679"/>
    </source>
</evidence>
<reference evidence="7 8" key="1">
    <citation type="submission" date="2019-05" db="EMBL/GenBank/DDBJ databases">
        <title>Draft genome sequence of Nonomuraea turkmeniaca DSM 43926.</title>
        <authorList>
            <person name="Saricaoglu S."/>
            <person name="Isik K."/>
        </authorList>
    </citation>
    <scope>NUCLEOTIDE SEQUENCE [LARGE SCALE GENOMIC DNA]</scope>
    <source>
        <strain evidence="7 8">DSM 43926</strain>
    </source>
</reference>
<dbReference type="Gene3D" id="3.30.200.20">
    <property type="entry name" value="Phosphorylase Kinase, domain 1"/>
    <property type="match status" value="1"/>
</dbReference>
<evidence type="ECO:0000313" key="8">
    <source>
        <dbReference type="Proteomes" id="UP000309128"/>
    </source>
</evidence>
<evidence type="ECO:0000256" key="3">
    <source>
        <dbReference type="ARBA" id="ARBA00022777"/>
    </source>
</evidence>
<keyword evidence="4" id="KW-0067">ATP-binding</keyword>
<sequence>YRLVGVLGSGGQGTVYVGRDGDGGLVAVKLLHPHLMTDKRAQQRFLGEVETAKRVAPFCTAQVLDFGFVGGRPYIVSEFVDGPSLQTAVQDNGPRGAAALQRLAVNTATALAAIHEAGVVHRDLKPGNVLLGPEGPVVIDFGIARALDLSQSVVSSQPIGSPAYMAPEQIAGGDVGPAADLFAWAATMVYAATGQRAFAGESIPGILHIILQGEPDLRGLDGALRALLEECLAKDPTQRPTAGQVVERLRALPVPAWHTVPASGSEGVPGVPTAPGPAVAGAPAQKSGGRRHGLIMGTAAAALLVTTVTGYFTFAPSAAGNQSAGAPPTVSLPVLSPSSSVPSEPPTSAPASGAVRQLAKAVPSTSDTPRSTPSKTRKPTRTVAAVEPTTSPTRKPVTKPTKTTPPPSDDPPAPAQGTIAFTDVQAYCQANGYSMASGNWNALSCFGGGPNFAATITPTTVCQWKYQGRNAVAEKPANGVVPEVICRLS</sequence>
<feature type="domain" description="Protein kinase" evidence="6">
    <location>
        <begin position="1"/>
        <end position="252"/>
    </location>
</feature>